<dbReference type="AlphaFoldDB" id="A0A399F5Y8"/>
<dbReference type="CDD" id="cd06261">
    <property type="entry name" value="TM_PBP2"/>
    <property type="match status" value="1"/>
</dbReference>
<dbReference type="GO" id="GO:0055085">
    <property type="term" value="P:transmembrane transport"/>
    <property type="evidence" value="ECO:0007669"/>
    <property type="project" value="InterPro"/>
</dbReference>
<feature type="transmembrane region" description="Helical" evidence="7">
    <location>
        <begin position="113"/>
        <end position="134"/>
    </location>
</feature>
<dbReference type="SUPFAM" id="SSF161098">
    <property type="entry name" value="MetI-like"/>
    <property type="match status" value="1"/>
</dbReference>
<evidence type="ECO:0000256" key="3">
    <source>
        <dbReference type="ARBA" id="ARBA00022475"/>
    </source>
</evidence>
<evidence type="ECO:0000256" key="6">
    <source>
        <dbReference type="ARBA" id="ARBA00023136"/>
    </source>
</evidence>
<accession>A0A399F5Y8</accession>
<gene>
    <name evidence="9" type="primary">sugB_4</name>
    <name evidence="9" type="ORF">Mgrana_02613</name>
</gene>
<dbReference type="Gene3D" id="1.10.3720.10">
    <property type="entry name" value="MetI-like"/>
    <property type="match status" value="1"/>
</dbReference>
<dbReference type="InterPro" id="IPR000515">
    <property type="entry name" value="MetI-like"/>
</dbReference>
<keyword evidence="6 7" id="KW-0472">Membrane</keyword>
<feature type="transmembrane region" description="Helical" evidence="7">
    <location>
        <begin position="193"/>
        <end position="214"/>
    </location>
</feature>
<evidence type="ECO:0000256" key="1">
    <source>
        <dbReference type="ARBA" id="ARBA00004651"/>
    </source>
</evidence>
<dbReference type="GO" id="GO:0005886">
    <property type="term" value="C:plasma membrane"/>
    <property type="evidence" value="ECO:0007669"/>
    <property type="project" value="UniProtKB-SubCell"/>
</dbReference>
<feature type="transmembrane region" description="Helical" evidence="7">
    <location>
        <begin position="146"/>
        <end position="165"/>
    </location>
</feature>
<keyword evidence="10" id="KW-1185">Reference proteome</keyword>
<evidence type="ECO:0000256" key="7">
    <source>
        <dbReference type="RuleBase" id="RU363032"/>
    </source>
</evidence>
<dbReference type="Proteomes" id="UP000266178">
    <property type="component" value="Unassembled WGS sequence"/>
</dbReference>
<comment type="caution">
    <text evidence="9">The sequence shown here is derived from an EMBL/GenBank/DDBJ whole genome shotgun (WGS) entry which is preliminary data.</text>
</comment>
<dbReference type="EMBL" id="QWLB01000041">
    <property type="protein sequence ID" value="RIH91490.1"/>
    <property type="molecule type" value="Genomic_DNA"/>
</dbReference>
<dbReference type="PANTHER" id="PTHR32243:SF18">
    <property type="entry name" value="INNER MEMBRANE ABC TRANSPORTER PERMEASE PROTEIN YCJP"/>
    <property type="match status" value="1"/>
</dbReference>
<evidence type="ECO:0000259" key="8">
    <source>
        <dbReference type="PROSITE" id="PS50928"/>
    </source>
</evidence>
<proteinExistence type="inferred from homology"/>
<evidence type="ECO:0000256" key="5">
    <source>
        <dbReference type="ARBA" id="ARBA00022989"/>
    </source>
</evidence>
<dbReference type="InterPro" id="IPR035906">
    <property type="entry name" value="MetI-like_sf"/>
</dbReference>
<evidence type="ECO:0000313" key="10">
    <source>
        <dbReference type="Proteomes" id="UP000266178"/>
    </source>
</evidence>
<dbReference type="PROSITE" id="PS50928">
    <property type="entry name" value="ABC_TM1"/>
    <property type="match status" value="1"/>
</dbReference>
<feature type="transmembrane region" description="Helical" evidence="7">
    <location>
        <begin position="249"/>
        <end position="267"/>
    </location>
</feature>
<keyword evidence="3" id="KW-1003">Cell membrane</keyword>
<name>A0A399F5Y8_9DEIN</name>
<dbReference type="OrthoDB" id="9810086at2"/>
<feature type="transmembrane region" description="Helical" evidence="7">
    <location>
        <begin position="81"/>
        <end position="101"/>
    </location>
</feature>
<keyword evidence="4 7" id="KW-0812">Transmembrane</keyword>
<feature type="transmembrane region" description="Helical" evidence="7">
    <location>
        <begin position="14"/>
        <end position="39"/>
    </location>
</feature>
<keyword evidence="5 7" id="KW-1133">Transmembrane helix</keyword>
<feature type="domain" description="ABC transmembrane type-1" evidence="8">
    <location>
        <begin position="77"/>
        <end position="267"/>
    </location>
</feature>
<dbReference type="InterPro" id="IPR050901">
    <property type="entry name" value="BP-dep_ABC_trans_perm"/>
</dbReference>
<sequence>MSQGVRSTPRRKHLWHWLVGLLLLGIIVLTLFPFLWMVAASLKSRADVLAFPPVWVFSPTLDNYQKALSRVDVIRSLVNSIFIATTSTGLALLIGTSAAYALARWDWRGKRDLWFWIISNRFMSPIVLALPFFLMARALGALDNPWTLVAIYLTFNIPIVVWIVMDQIRNVPRDLDEAAIVDGATPFQAFFRVVLPLALPGVVVSAILCFIFSWNELLYALVLTRSASRTAPVAATSFMSGYDLPWGEIMATGTMIVLPVIVFAMLVSRHLVRGLTLGAVK</sequence>
<dbReference type="RefSeq" id="WP_119358065.1">
    <property type="nucleotide sequence ID" value="NZ_BJXM01000025.1"/>
</dbReference>
<evidence type="ECO:0000256" key="2">
    <source>
        <dbReference type="ARBA" id="ARBA00022448"/>
    </source>
</evidence>
<keyword evidence="2 7" id="KW-0813">Transport</keyword>
<dbReference type="Pfam" id="PF00528">
    <property type="entry name" value="BPD_transp_1"/>
    <property type="match status" value="1"/>
</dbReference>
<organism evidence="9 10">
    <name type="scientific">Meiothermus granaticius NBRC 107808</name>
    <dbReference type="NCBI Taxonomy" id="1227551"/>
    <lineage>
        <taxon>Bacteria</taxon>
        <taxon>Thermotogati</taxon>
        <taxon>Deinococcota</taxon>
        <taxon>Deinococci</taxon>
        <taxon>Thermales</taxon>
        <taxon>Thermaceae</taxon>
        <taxon>Meiothermus</taxon>
    </lineage>
</organism>
<comment type="subcellular location">
    <subcellularLocation>
        <location evidence="1 7">Cell membrane</location>
        <topology evidence="1 7">Multi-pass membrane protein</topology>
    </subcellularLocation>
</comment>
<comment type="similarity">
    <text evidence="7">Belongs to the binding-protein-dependent transport system permease family.</text>
</comment>
<reference evidence="9 10" key="1">
    <citation type="submission" date="2018-08" db="EMBL/GenBank/DDBJ databases">
        <title>Meiothermus granaticius genome AF-68 sequencing project.</title>
        <authorList>
            <person name="Da Costa M.S."/>
            <person name="Albuquerque L."/>
            <person name="Raposo P."/>
            <person name="Froufe H.J.C."/>
            <person name="Barroso C.S."/>
            <person name="Egas C."/>
        </authorList>
    </citation>
    <scope>NUCLEOTIDE SEQUENCE [LARGE SCALE GENOMIC DNA]</scope>
    <source>
        <strain evidence="9 10">AF-68</strain>
    </source>
</reference>
<evidence type="ECO:0000313" key="9">
    <source>
        <dbReference type="EMBL" id="RIH91490.1"/>
    </source>
</evidence>
<protein>
    <submittedName>
        <fullName evidence="9">Trehalose transport system permease protein SugB</fullName>
    </submittedName>
</protein>
<evidence type="ECO:0000256" key="4">
    <source>
        <dbReference type="ARBA" id="ARBA00022692"/>
    </source>
</evidence>
<dbReference type="PANTHER" id="PTHR32243">
    <property type="entry name" value="MALTOSE TRANSPORT SYSTEM PERMEASE-RELATED"/>
    <property type="match status" value="1"/>
</dbReference>